<dbReference type="Proteomes" id="UP000005239">
    <property type="component" value="Unassembled WGS sequence"/>
</dbReference>
<reference evidence="1" key="2">
    <citation type="submission" date="2022-06" db="UniProtKB">
        <authorList>
            <consortium name="EnsemblMetazoa"/>
        </authorList>
    </citation>
    <scope>IDENTIFICATION</scope>
    <source>
        <strain evidence="1">PS312</strain>
    </source>
</reference>
<accession>A0A8R1UVJ8</accession>
<name>A0A2A6CNQ1_PRIPA</name>
<organism evidence="1 2">
    <name type="scientific">Pristionchus pacificus</name>
    <name type="common">Parasitic nematode worm</name>
    <dbReference type="NCBI Taxonomy" id="54126"/>
    <lineage>
        <taxon>Eukaryota</taxon>
        <taxon>Metazoa</taxon>
        <taxon>Ecdysozoa</taxon>
        <taxon>Nematoda</taxon>
        <taxon>Chromadorea</taxon>
        <taxon>Rhabditida</taxon>
        <taxon>Rhabditina</taxon>
        <taxon>Diplogasteromorpha</taxon>
        <taxon>Diplogasteroidea</taxon>
        <taxon>Neodiplogasteridae</taxon>
        <taxon>Pristionchus</taxon>
    </lineage>
</organism>
<evidence type="ECO:0000313" key="1">
    <source>
        <dbReference type="EnsemblMetazoa" id="PPA41693.1"/>
    </source>
</evidence>
<dbReference type="OrthoDB" id="20134at2759"/>
<reference evidence="2" key="1">
    <citation type="journal article" date="2008" name="Nat. Genet.">
        <title>The Pristionchus pacificus genome provides a unique perspective on nematode lifestyle and parasitism.</title>
        <authorList>
            <person name="Dieterich C."/>
            <person name="Clifton S.W."/>
            <person name="Schuster L.N."/>
            <person name="Chinwalla A."/>
            <person name="Delehaunty K."/>
            <person name="Dinkelacker I."/>
            <person name="Fulton L."/>
            <person name="Fulton R."/>
            <person name="Godfrey J."/>
            <person name="Minx P."/>
            <person name="Mitreva M."/>
            <person name="Roeseler W."/>
            <person name="Tian H."/>
            <person name="Witte H."/>
            <person name="Yang S.P."/>
            <person name="Wilson R.K."/>
            <person name="Sommer R.J."/>
        </authorList>
    </citation>
    <scope>NUCLEOTIDE SEQUENCE [LARGE SCALE GENOMIC DNA]</scope>
    <source>
        <strain evidence="2">PS312</strain>
    </source>
</reference>
<accession>A0A2A6CNQ1</accession>
<dbReference type="EnsemblMetazoa" id="PPA41693.1">
    <property type="protein sequence ID" value="PPA41693.1"/>
    <property type="gene ID" value="WBGene00280062"/>
</dbReference>
<dbReference type="AlphaFoldDB" id="A0A2A6CNQ1"/>
<sequence length="114" mass="12656">SPEAITSRVTGRFPSHADLTGTALVPDVIPRAEYHRYRPLPSHNECATEVAVCERIEQIRWGLAQLKKVDSLKLSNLGFSRVLMIVLFHIGPLLPPGDVTSKTDFMDYLGPKNS</sequence>
<evidence type="ECO:0000313" key="2">
    <source>
        <dbReference type="Proteomes" id="UP000005239"/>
    </source>
</evidence>
<gene>
    <name evidence="1" type="primary">WBGene00280062</name>
</gene>
<keyword evidence="2" id="KW-1185">Reference proteome</keyword>
<proteinExistence type="predicted"/>
<protein>
    <submittedName>
        <fullName evidence="1">Uncharacterized protein</fullName>
    </submittedName>
</protein>